<dbReference type="AlphaFoldDB" id="A0AAV6R4D9"/>
<evidence type="ECO:0000313" key="3">
    <source>
        <dbReference type="Proteomes" id="UP000693946"/>
    </source>
</evidence>
<accession>A0AAV6R4D9</accession>
<proteinExistence type="predicted"/>
<feature type="compositionally biased region" description="Polar residues" evidence="1">
    <location>
        <begin position="9"/>
        <end position="32"/>
    </location>
</feature>
<sequence length="76" mass="8767">MKELELRQQQKTGSLQRRETTASAASPSSQRRNATLRVHVSFLRVSLCYLGEEELIRLKLYDSEVQQRTLSTERAS</sequence>
<dbReference type="EMBL" id="JAGKHQ010000013">
    <property type="protein sequence ID" value="KAG7500013.1"/>
    <property type="molecule type" value="Genomic_DNA"/>
</dbReference>
<evidence type="ECO:0000256" key="1">
    <source>
        <dbReference type="SAM" id="MobiDB-lite"/>
    </source>
</evidence>
<reference evidence="2 3" key="1">
    <citation type="journal article" date="2021" name="Sci. Rep.">
        <title>Chromosome anchoring in Senegalese sole (Solea senegalensis) reveals sex-associated markers and genome rearrangements in flatfish.</title>
        <authorList>
            <person name="Guerrero-Cozar I."/>
            <person name="Gomez-Garrido J."/>
            <person name="Berbel C."/>
            <person name="Martinez-Blanch J.F."/>
            <person name="Alioto T."/>
            <person name="Claros M.G."/>
            <person name="Gagnaire P.A."/>
            <person name="Manchado M."/>
        </authorList>
    </citation>
    <scope>NUCLEOTIDE SEQUENCE [LARGE SCALE GENOMIC DNA]</scope>
    <source>
        <strain evidence="2">Sse05_10M</strain>
    </source>
</reference>
<organism evidence="2 3">
    <name type="scientific">Solea senegalensis</name>
    <name type="common">Senegalese sole</name>
    <dbReference type="NCBI Taxonomy" id="28829"/>
    <lineage>
        <taxon>Eukaryota</taxon>
        <taxon>Metazoa</taxon>
        <taxon>Chordata</taxon>
        <taxon>Craniata</taxon>
        <taxon>Vertebrata</taxon>
        <taxon>Euteleostomi</taxon>
        <taxon>Actinopterygii</taxon>
        <taxon>Neopterygii</taxon>
        <taxon>Teleostei</taxon>
        <taxon>Neoteleostei</taxon>
        <taxon>Acanthomorphata</taxon>
        <taxon>Carangaria</taxon>
        <taxon>Pleuronectiformes</taxon>
        <taxon>Pleuronectoidei</taxon>
        <taxon>Soleidae</taxon>
        <taxon>Solea</taxon>
    </lineage>
</organism>
<name>A0AAV6R4D9_SOLSE</name>
<feature type="region of interest" description="Disordered" evidence="1">
    <location>
        <begin position="1"/>
        <end position="32"/>
    </location>
</feature>
<evidence type="ECO:0000313" key="2">
    <source>
        <dbReference type="EMBL" id="KAG7500013.1"/>
    </source>
</evidence>
<keyword evidence="3" id="KW-1185">Reference proteome</keyword>
<gene>
    <name evidence="2" type="ORF">JOB18_005935</name>
</gene>
<dbReference type="Proteomes" id="UP000693946">
    <property type="component" value="Linkage Group LG20"/>
</dbReference>
<comment type="caution">
    <text evidence="2">The sequence shown here is derived from an EMBL/GenBank/DDBJ whole genome shotgun (WGS) entry which is preliminary data.</text>
</comment>
<protein>
    <submittedName>
        <fullName evidence="2">Uncharacterized protein</fullName>
    </submittedName>
</protein>